<protein>
    <submittedName>
        <fullName evidence="1">Uncharacterized protein</fullName>
    </submittedName>
</protein>
<name>A0AAU7PFH6_9VIRU</name>
<organism evidence="1">
    <name type="scientific">Burkholderia phage vB_BgluM-SURPRISE13</name>
    <dbReference type="NCBI Taxonomy" id="3159457"/>
    <lineage>
        <taxon>Viruses</taxon>
    </lineage>
</organism>
<accession>A0AAU7PFH6</accession>
<dbReference type="EMBL" id="PP856017">
    <property type="protein sequence ID" value="XBS47701.1"/>
    <property type="molecule type" value="Genomic_DNA"/>
</dbReference>
<sequence length="141" mass="16686">MGEKTYLVDFRKVFEQVGAADDLFYFYPHELEGFIESCVMATQREVDITTRDVQIFRDLTDAMAEWSKREEEASYFSNFTFNRNYSVEEYEIREATKVGAIIDEMVHGIMSVIRDVHGDYAIDERSLQWTNLHALKMRLRF</sequence>
<evidence type="ECO:0000313" key="1">
    <source>
        <dbReference type="EMBL" id="XBS47701.1"/>
    </source>
</evidence>
<reference evidence="1" key="1">
    <citation type="submission" date="2024-05" db="EMBL/GenBank/DDBJ databases">
        <title>Isolation and characterization of the novel Burkholderia jumbo bacteriophage Surprise13.</title>
        <authorList>
            <person name="Supina B.S.I."/>
            <person name="Dennis J."/>
        </authorList>
    </citation>
    <scope>NUCLEOTIDE SEQUENCE</scope>
</reference>
<proteinExistence type="predicted"/>
<gene>
    <name evidence="1" type="ORF">SURPRISE13_008</name>
</gene>